<comment type="caution">
    <text evidence="7">The sequence shown here is derived from an EMBL/GenBank/DDBJ whole genome shotgun (WGS) entry which is preliminary data.</text>
</comment>
<organism evidence="7 8">
    <name type="scientific">Tegillarca granosa</name>
    <name type="common">Malaysian cockle</name>
    <name type="synonym">Anadara granosa</name>
    <dbReference type="NCBI Taxonomy" id="220873"/>
    <lineage>
        <taxon>Eukaryota</taxon>
        <taxon>Metazoa</taxon>
        <taxon>Spiralia</taxon>
        <taxon>Lophotrochozoa</taxon>
        <taxon>Mollusca</taxon>
        <taxon>Bivalvia</taxon>
        <taxon>Autobranchia</taxon>
        <taxon>Pteriomorphia</taxon>
        <taxon>Arcoida</taxon>
        <taxon>Arcoidea</taxon>
        <taxon>Arcidae</taxon>
        <taxon>Tegillarca</taxon>
    </lineage>
</organism>
<dbReference type="Pfam" id="PF00605">
    <property type="entry name" value="IRF"/>
    <property type="match status" value="1"/>
</dbReference>
<dbReference type="InterPro" id="IPR019817">
    <property type="entry name" value="Interferon_reg_fac_CS"/>
</dbReference>
<keyword evidence="4" id="KW-0804">Transcription</keyword>
<dbReference type="EMBL" id="JARBDR010000917">
    <property type="protein sequence ID" value="KAJ8303588.1"/>
    <property type="molecule type" value="Genomic_DNA"/>
</dbReference>
<accession>A0ABQ9EE59</accession>
<dbReference type="SMART" id="SM00348">
    <property type="entry name" value="IRF"/>
    <property type="match status" value="1"/>
</dbReference>
<dbReference type="InterPro" id="IPR036390">
    <property type="entry name" value="WH_DNA-bd_sf"/>
</dbReference>
<evidence type="ECO:0000256" key="3">
    <source>
        <dbReference type="ARBA" id="ARBA00023125"/>
    </source>
</evidence>
<keyword evidence="8" id="KW-1185">Reference proteome</keyword>
<dbReference type="Gene3D" id="2.60.200.10">
    <property type="match status" value="1"/>
</dbReference>
<feature type="domain" description="IRF tryptophan pentad repeat" evidence="6">
    <location>
        <begin position="8"/>
        <end position="115"/>
    </location>
</feature>
<keyword evidence="2" id="KW-0805">Transcription regulation</keyword>
<sequence length="333" mass="38812">MSFDVSSRQRLRPWLEAKINSGQIQGLKWIDKEQHIFKVPWKHGGKHDWNEQDSQIFKEWAMHTGRFRQGVDDPDYPTWKTRFRCALNKLPDIQEVKDLSKLDGPDPFRAYRFMPRKDMAHMQRIQMPSNGGNIQQQLSNTSSLPDILNDVRDNEQRSPENLPSDLNDIDVSQFIGSQQMKTEPIENMDTSTDAIGYTGQLVLNHDRCSEDPMSLLHTTHGLPMSPPLHSNTPPEMNKMRIKLRYRREEVAEHVVTNPLGCRLFYGPRIDQMTNQFNKEIYGPDGVDLLHFPLCLNMINNQKQEELTIKLLDVLDRGLMCDIFRFTPKPMEFH</sequence>
<dbReference type="SUPFAM" id="SSF46785">
    <property type="entry name" value="Winged helix' DNA-binding domain"/>
    <property type="match status" value="1"/>
</dbReference>
<dbReference type="InterPro" id="IPR019471">
    <property type="entry name" value="Interferon_reg_factor-3"/>
</dbReference>
<dbReference type="SUPFAM" id="SSF49879">
    <property type="entry name" value="SMAD/FHA domain"/>
    <property type="match status" value="1"/>
</dbReference>
<dbReference type="InterPro" id="IPR017855">
    <property type="entry name" value="SMAD-like_dom_sf"/>
</dbReference>
<evidence type="ECO:0000313" key="8">
    <source>
        <dbReference type="Proteomes" id="UP001217089"/>
    </source>
</evidence>
<name>A0ABQ9EE59_TEGGR</name>
<dbReference type="InterPro" id="IPR036388">
    <property type="entry name" value="WH-like_DNA-bd_sf"/>
</dbReference>
<evidence type="ECO:0000256" key="4">
    <source>
        <dbReference type="ARBA" id="ARBA00023163"/>
    </source>
</evidence>
<reference evidence="7 8" key="1">
    <citation type="submission" date="2022-12" db="EMBL/GenBank/DDBJ databases">
        <title>Chromosome-level genome of Tegillarca granosa.</title>
        <authorList>
            <person name="Kim J."/>
        </authorList>
    </citation>
    <scope>NUCLEOTIDE SEQUENCE [LARGE SCALE GENOMIC DNA]</scope>
    <source>
        <strain evidence="7">Teg-2019</strain>
        <tissue evidence="7">Adductor muscle</tissue>
    </source>
</reference>
<evidence type="ECO:0000256" key="1">
    <source>
        <dbReference type="ARBA" id="ARBA00004123"/>
    </source>
</evidence>
<protein>
    <recommendedName>
        <fullName evidence="6">IRF tryptophan pentad repeat domain-containing protein</fullName>
    </recommendedName>
</protein>
<evidence type="ECO:0000259" key="6">
    <source>
        <dbReference type="PROSITE" id="PS51507"/>
    </source>
</evidence>
<dbReference type="InterPro" id="IPR008984">
    <property type="entry name" value="SMAD_FHA_dom_sf"/>
</dbReference>
<keyword evidence="5" id="KW-0539">Nucleus</keyword>
<gene>
    <name evidence="7" type="ORF">KUTeg_019984</name>
</gene>
<dbReference type="Pfam" id="PF10401">
    <property type="entry name" value="IRF-3"/>
    <property type="match status" value="1"/>
</dbReference>
<dbReference type="Gene3D" id="1.10.10.10">
    <property type="entry name" value="Winged helix-like DNA-binding domain superfamily/Winged helix DNA-binding domain"/>
    <property type="match status" value="1"/>
</dbReference>
<dbReference type="PROSITE" id="PS51507">
    <property type="entry name" value="IRF_2"/>
    <property type="match status" value="1"/>
</dbReference>
<dbReference type="PROSITE" id="PS00601">
    <property type="entry name" value="IRF_1"/>
    <property type="match status" value="1"/>
</dbReference>
<evidence type="ECO:0000256" key="2">
    <source>
        <dbReference type="ARBA" id="ARBA00023015"/>
    </source>
</evidence>
<dbReference type="CDD" id="cd00103">
    <property type="entry name" value="IRF"/>
    <property type="match status" value="1"/>
</dbReference>
<keyword evidence="3" id="KW-0238">DNA-binding</keyword>
<comment type="subcellular location">
    <subcellularLocation>
        <location evidence="1">Nucleus</location>
    </subcellularLocation>
</comment>
<dbReference type="Proteomes" id="UP001217089">
    <property type="component" value="Unassembled WGS sequence"/>
</dbReference>
<evidence type="ECO:0000313" key="7">
    <source>
        <dbReference type="EMBL" id="KAJ8303588.1"/>
    </source>
</evidence>
<evidence type="ECO:0000256" key="5">
    <source>
        <dbReference type="ARBA" id="ARBA00023242"/>
    </source>
</evidence>
<dbReference type="PANTHER" id="PTHR11949:SF53">
    <property type="entry name" value="IRF TRYPTOPHAN PENTAD REPEAT DOMAIN-CONTAINING PROTEIN"/>
    <property type="match status" value="1"/>
</dbReference>
<dbReference type="InterPro" id="IPR001346">
    <property type="entry name" value="Interferon_reg_fact_DNA-bd_dom"/>
</dbReference>
<proteinExistence type="predicted"/>
<dbReference type="PRINTS" id="PR00267">
    <property type="entry name" value="INTFRNREGFCT"/>
</dbReference>
<dbReference type="PANTHER" id="PTHR11949">
    <property type="entry name" value="INTERFERON REGULATORY FACTOR"/>
    <property type="match status" value="1"/>
</dbReference>